<proteinExistence type="predicted"/>
<evidence type="ECO:0000313" key="1">
    <source>
        <dbReference type="EMBL" id="EAU48759.1"/>
    </source>
</evidence>
<dbReference type="AlphaFoldDB" id="Q0FVZ3"/>
<keyword evidence="2" id="KW-1185">Reference proteome</keyword>
<protein>
    <submittedName>
        <fullName evidence="1">Uncharacterized protein</fullName>
    </submittedName>
</protein>
<dbReference type="EMBL" id="AATQ01000001">
    <property type="protein sequence ID" value="EAU48759.1"/>
    <property type="molecule type" value="Genomic_DNA"/>
</dbReference>
<dbReference type="Proteomes" id="UP000006230">
    <property type="component" value="Unassembled WGS sequence"/>
</dbReference>
<comment type="caution">
    <text evidence="1">The sequence shown here is derived from an EMBL/GenBank/DDBJ whole genome shotgun (WGS) entry which is preliminary data.</text>
</comment>
<evidence type="ECO:0000313" key="2">
    <source>
        <dbReference type="Proteomes" id="UP000006230"/>
    </source>
</evidence>
<gene>
    <name evidence="1" type="ORF">R2601_04263</name>
</gene>
<organism evidence="1 2">
    <name type="scientific">Salipiger bermudensis (strain DSM 26914 / JCM 13377 / KCTC 12554 / HTCC2601)</name>
    <name type="common">Pelagibaca bermudensis</name>
    <dbReference type="NCBI Taxonomy" id="314265"/>
    <lineage>
        <taxon>Bacteria</taxon>
        <taxon>Pseudomonadati</taxon>
        <taxon>Pseudomonadota</taxon>
        <taxon>Alphaproteobacteria</taxon>
        <taxon>Rhodobacterales</taxon>
        <taxon>Roseobacteraceae</taxon>
        <taxon>Salipiger</taxon>
    </lineage>
</organism>
<dbReference type="HOGENOM" id="CLU_3366421_0_0_5"/>
<name>Q0FVZ3_SALBH</name>
<reference evidence="1 2" key="1">
    <citation type="journal article" date="2010" name="J. Bacteriol.">
        <title>Genome sequences of Pelagibaca bermudensis HTCC2601T and Maritimibacter alkaliphilus HTCC2654T, the type strains of two marine Roseobacter genera.</title>
        <authorList>
            <person name="Thrash J.C."/>
            <person name="Cho J.C."/>
            <person name="Ferriera S."/>
            <person name="Johnson J."/>
            <person name="Vergin K.L."/>
            <person name="Giovannoni S.J."/>
        </authorList>
    </citation>
    <scope>NUCLEOTIDE SEQUENCE [LARGE SCALE GENOMIC DNA]</scope>
    <source>
        <strain evidence="2">DSM 26914 / JCM 13377 / KCTC 12554 / HTCC2601</strain>
    </source>
</reference>
<sequence>MNTGYFAHRTGFSYLNHSLGRGAGAHDVLKSGIGV</sequence>
<accession>Q0FVZ3</accession>